<reference evidence="3 6" key="2">
    <citation type="submission" date="2019-11" db="EMBL/GenBank/DDBJ databases">
        <title>Draft genome sequences of five Paenibacillus species of dairy origin.</title>
        <authorList>
            <person name="Olajide A.M."/>
            <person name="Chen S."/>
            <person name="Lapointe G."/>
        </authorList>
    </citation>
    <scope>NUCLEOTIDE SEQUENCE [LARGE SCALE GENOMIC DNA]</scope>
    <source>
        <strain evidence="3 6">3CS1</strain>
    </source>
</reference>
<evidence type="ECO:0000313" key="3">
    <source>
        <dbReference type="EMBL" id="MUG65875.1"/>
    </source>
</evidence>
<proteinExistence type="predicted"/>
<name>A0A268F1Y1_9BACL</name>
<evidence type="ECO:0000256" key="1">
    <source>
        <dbReference type="ARBA" id="ARBA00023002"/>
    </source>
</evidence>
<dbReference type="InterPro" id="IPR036291">
    <property type="entry name" value="NAD(P)-bd_dom_sf"/>
</dbReference>
<dbReference type="Proteomes" id="UP000215596">
    <property type="component" value="Unassembled WGS sequence"/>
</dbReference>
<dbReference type="SUPFAM" id="SSF50129">
    <property type="entry name" value="GroES-like"/>
    <property type="match status" value="1"/>
</dbReference>
<dbReference type="Proteomes" id="UP000435177">
    <property type="component" value="Unassembled WGS sequence"/>
</dbReference>
<comment type="caution">
    <text evidence="4">The sequence shown here is derived from an EMBL/GenBank/DDBJ whole genome shotgun (WGS) entry which is preliminary data.</text>
</comment>
<dbReference type="PANTHER" id="PTHR43189:SF1">
    <property type="entry name" value="ZINC-TYPE ALCOHOL DEHYDROGENASE-LIKE PROTEIN C1198.01"/>
    <property type="match status" value="1"/>
</dbReference>
<gene>
    <name evidence="4" type="ORF">CHH67_04045</name>
    <name evidence="3" type="ORF">GNP94_07615</name>
</gene>
<evidence type="ECO:0000313" key="4">
    <source>
        <dbReference type="EMBL" id="PAD79388.1"/>
    </source>
</evidence>
<dbReference type="PANTHER" id="PTHR43189">
    <property type="entry name" value="ZINC-TYPE ALCOHOL DEHYDROGENASE-LIKE PROTEIN C1198.01-RELATED"/>
    <property type="match status" value="1"/>
</dbReference>
<dbReference type="AlphaFoldDB" id="A0A268F1Y1"/>
<evidence type="ECO:0000313" key="6">
    <source>
        <dbReference type="Proteomes" id="UP000435177"/>
    </source>
</evidence>
<feature type="domain" description="Alcohol dehydrogenase-like N-terminal" evidence="2">
    <location>
        <begin position="26"/>
        <end position="89"/>
    </location>
</feature>
<evidence type="ECO:0000259" key="2">
    <source>
        <dbReference type="Pfam" id="PF08240"/>
    </source>
</evidence>
<sequence length="309" mass="34851">MEQQRLVLLEAGKLQWMRKPLPELSKDEVLVKTMAGSISIGAEIAQYRGHHAVDSQSSYPKETGYESYGEVIAVGEAVRSLNVGDRVVAFYGHKDYERVKEHKAIRVPPGIEAADALLVILSCDAAKGVLKLQPKENDRVLITGMGTMGLLTLHFLKAYQNVRHVDVLEPNRSRGRMAARLGASNVFHDPEECLADRYDYGFECSAYNRAFATLQRALVKEGHICILSDGNRDEFVLQPAFYEKELRIVGSSDGWDYQKHAEWYFANFKLHDSTLRDLYEMKISSQQLIPCFEALGNGTQHPLKVLVEY</sequence>
<dbReference type="CDD" id="cd08255">
    <property type="entry name" value="2-desacetyl-2-hydroxyethyl_bacteriochlorophyllide_like"/>
    <property type="match status" value="1"/>
</dbReference>
<dbReference type="Pfam" id="PF08240">
    <property type="entry name" value="ADH_N"/>
    <property type="match status" value="1"/>
</dbReference>
<accession>A0A268F1Y1</accession>
<dbReference type="InterPro" id="IPR011032">
    <property type="entry name" value="GroES-like_sf"/>
</dbReference>
<dbReference type="EMBL" id="WOAA01000004">
    <property type="protein sequence ID" value="MUG65875.1"/>
    <property type="molecule type" value="Genomic_DNA"/>
</dbReference>
<dbReference type="InterPro" id="IPR013154">
    <property type="entry name" value="ADH-like_N"/>
</dbReference>
<organism evidence="4 5">
    <name type="scientific">Paenibacillus campinasensis</name>
    <dbReference type="NCBI Taxonomy" id="66347"/>
    <lineage>
        <taxon>Bacteria</taxon>
        <taxon>Bacillati</taxon>
        <taxon>Bacillota</taxon>
        <taxon>Bacilli</taxon>
        <taxon>Bacillales</taxon>
        <taxon>Paenibacillaceae</taxon>
        <taxon>Paenibacillus</taxon>
    </lineage>
</organism>
<dbReference type="OrthoDB" id="9770238at2"/>
<protein>
    <submittedName>
        <fullName evidence="3 4">Alcohol dehydrogenase</fullName>
    </submittedName>
</protein>
<dbReference type="SUPFAM" id="SSF51735">
    <property type="entry name" value="NAD(P)-binding Rossmann-fold domains"/>
    <property type="match status" value="1"/>
</dbReference>
<keyword evidence="6" id="KW-1185">Reference proteome</keyword>
<dbReference type="RefSeq" id="WP_095263707.1">
    <property type="nucleotide sequence ID" value="NZ_NPBY01000012.1"/>
</dbReference>
<dbReference type="Gene3D" id="3.40.50.720">
    <property type="entry name" value="NAD(P)-binding Rossmann-like Domain"/>
    <property type="match status" value="1"/>
</dbReference>
<keyword evidence="1" id="KW-0560">Oxidoreductase</keyword>
<dbReference type="EMBL" id="NPBY01000012">
    <property type="protein sequence ID" value="PAD79388.1"/>
    <property type="molecule type" value="Genomic_DNA"/>
</dbReference>
<dbReference type="GO" id="GO:0016491">
    <property type="term" value="F:oxidoreductase activity"/>
    <property type="evidence" value="ECO:0007669"/>
    <property type="project" value="UniProtKB-KW"/>
</dbReference>
<reference evidence="4 5" key="1">
    <citation type="submission" date="2017-07" db="EMBL/GenBank/DDBJ databases">
        <title>Isolation and whole genome analysis of endospore-forming bacteria from heroin.</title>
        <authorList>
            <person name="Kalinowski J."/>
            <person name="Ahrens B."/>
            <person name="Al-Dilaimi A."/>
            <person name="Winkler A."/>
            <person name="Wibberg D."/>
            <person name="Schleenbecker U."/>
            <person name="Ruckert C."/>
            <person name="Wolfel R."/>
            <person name="Grass G."/>
        </authorList>
    </citation>
    <scope>NUCLEOTIDE SEQUENCE [LARGE SCALE GENOMIC DNA]</scope>
    <source>
        <strain evidence="4 5">7537-G1</strain>
    </source>
</reference>
<evidence type="ECO:0000313" key="5">
    <source>
        <dbReference type="Proteomes" id="UP000215596"/>
    </source>
</evidence>
<dbReference type="Gene3D" id="3.90.180.10">
    <property type="entry name" value="Medium-chain alcohol dehydrogenases, catalytic domain"/>
    <property type="match status" value="2"/>
</dbReference>